<dbReference type="InterPro" id="IPR023213">
    <property type="entry name" value="CAT-like_dom_sf"/>
</dbReference>
<dbReference type="InterPro" id="IPR020459">
    <property type="entry name" value="AMP-binding"/>
</dbReference>
<dbReference type="Gene3D" id="3.40.50.150">
    <property type="entry name" value="Vaccinia Virus protein VP39"/>
    <property type="match status" value="1"/>
</dbReference>
<dbReference type="GO" id="GO:0017000">
    <property type="term" value="P:antibiotic biosynthetic process"/>
    <property type="evidence" value="ECO:0007669"/>
    <property type="project" value="UniProtKB-KW"/>
</dbReference>
<dbReference type="NCBIfam" id="NF003417">
    <property type="entry name" value="PRK04813.1"/>
    <property type="match status" value="3"/>
</dbReference>
<dbReference type="STRING" id="1330534.L323_14955"/>
<dbReference type="InterPro" id="IPR045851">
    <property type="entry name" value="AMP-bd_C_sf"/>
</dbReference>
<dbReference type="SUPFAM" id="SSF47336">
    <property type="entry name" value="ACP-like"/>
    <property type="match status" value="2"/>
</dbReference>
<dbReference type="Pfam" id="PF13193">
    <property type="entry name" value="AMP-binding_C"/>
    <property type="match status" value="2"/>
</dbReference>
<evidence type="ECO:0000256" key="4">
    <source>
        <dbReference type="ARBA" id="ARBA00022553"/>
    </source>
</evidence>
<dbReference type="PROSITE" id="PS00455">
    <property type="entry name" value="AMP_BINDING"/>
    <property type="match status" value="2"/>
</dbReference>
<dbReference type="GO" id="GO:0044550">
    <property type="term" value="P:secondary metabolite biosynthetic process"/>
    <property type="evidence" value="ECO:0007669"/>
    <property type="project" value="UniProtKB-ARBA"/>
</dbReference>
<comment type="similarity">
    <text evidence="2">Belongs to the ATP-dependent AMP-binding enzyme family.</text>
</comment>
<evidence type="ECO:0000256" key="2">
    <source>
        <dbReference type="ARBA" id="ARBA00006432"/>
    </source>
</evidence>
<dbReference type="GO" id="GO:0031177">
    <property type="term" value="F:phosphopantetheine binding"/>
    <property type="evidence" value="ECO:0007669"/>
    <property type="project" value="TreeGrafter"/>
</dbReference>
<organism evidence="7 8">
    <name type="scientific">Ruminiclostridium papyrosolvens C7</name>
    <dbReference type="NCBI Taxonomy" id="1330534"/>
    <lineage>
        <taxon>Bacteria</taxon>
        <taxon>Bacillati</taxon>
        <taxon>Bacillota</taxon>
        <taxon>Clostridia</taxon>
        <taxon>Eubacteriales</taxon>
        <taxon>Oscillospiraceae</taxon>
        <taxon>Ruminiclostridium</taxon>
    </lineage>
</organism>
<feature type="domain" description="Carrier" evidence="6">
    <location>
        <begin position="1040"/>
        <end position="1115"/>
    </location>
</feature>
<feature type="domain" description="Carrier" evidence="6">
    <location>
        <begin position="2089"/>
        <end position="2164"/>
    </location>
</feature>
<dbReference type="InterPro" id="IPR020845">
    <property type="entry name" value="AMP-binding_CS"/>
</dbReference>
<dbReference type="GO" id="GO:0043041">
    <property type="term" value="P:amino acid activation for nonribosomal peptide biosynthetic process"/>
    <property type="evidence" value="ECO:0007669"/>
    <property type="project" value="TreeGrafter"/>
</dbReference>
<dbReference type="Pfam" id="PF13847">
    <property type="entry name" value="Methyltransf_31"/>
    <property type="match status" value="1"/>
</dbReference>
<dbReference type="PANTHER" id="PTHR45527:SF1">
    <property type="entry name" value="FATTY ACID SYNTHASE"/>
    <property type="match status" value="1"/>
</dbReference>
<dbReference type="Pfam" id="PF00668">
    <property type="entry name" value="Condensation"/>
    <property type="match status" value="3"/>
</dbReference>
<keyword evidence="5" id="KW-0045">Antibiotic biosynthesis</keyword>
<gene>
    <name evidence="7" type="ORF">L323_14955</name>
</gene>
<comment type="caution">
    <text evidence="7">The sequence shown here is derived from an EMBL/GenBank/DDBJ whole genome shotgun (WGS) entry which is preliminary data.</text>
</comment>
<evidence type="ECO:0000313" key="7">
    <source>
        <dbReference type="EMBL" id="EPR10084.1"/>
    </source>
</evidence>
<dbReference type="PROSITE" id="PS00012">
    <property type="entry name" value="PHOSPHOPANTETHEINE"/>
    <property type="match status" value="2"/>
</dbReference>
<dbReference type="FunFam" id="3.40.50.12780:FF:000012">
    <property type="entry name" value="Non-ribosomal peptide synthetase"/>
    <property type="match status" value="1"/>
</dbReference>
<evidence type="ECO:0000259" key="6">
    <source>
        <dbReference type="PROSITE" id="PS50075"/>
    </source>
</evidence>
<evidence type="ECO:0000256" key="5">
    <source>
        <dbReference type="ARBA" id="ARBA00023194"/>
    </source>
</evidence>
<dbReference type="Gene3D" id="3.40.50.980">
    <property type="match status" value="2"/>
</dbReference>
<dbReference type="SUPFAM" id="SSF53335">
    <property type="entry name" value="S-adenosyl-L-methionine-dependent methyltransferases"/>
    <property type="match status" value="1"/>
</dbReference>
<dbReference type="GO" id="GO:0003824">
    <property type="term" value="F:catalytic activity"/>
    <property type="evidence" value="ECO:0007669"/>
    <property type="project" value="InterPro"/>
</dbReference>
<dbReference type="InterPro" id="IPR009081">
    <property type="entry name" value="PP-bd_ACP"/>
</dbReference>
<dbReference type="PATRIC" id="fig|1330534.3.peg.2963"/>
<dbReference type="InterPro" id="IPR010071">
    <property type="entry name" value="AA_adenyl_dom"/>
</dbReference>
<dbReference type="Gene3D" id="3.30.300.30">
    <property type="match status" value="2"/>
</dbReference>
<dbReference type="SUPFAM" id="SSF56801">
    <property type="entry name" value="Acetyl-CoA synthetase-like"/>
    <property type="match status" value="2"/>
</dbReference>
<dbReference type="PANTHER" id="PTHR45527">
    <property type="entry name" value="NONRIBOSOMAL PEPTIDE SYNTHETASE"/>
    <property type="match status" value="1"/>
</dbReference>
<dbReference type="FunFam" id="3.30.300.30:FF:000010">
    <property type="entry name" value="Enterobactin synthetase component F"/>
    <property type="match status" value="1"/>
</dbReference>
<dbReference type="Gene3D" id="2.30.38.10">
    <property type="entry name" value="Luciferase, Domain 3"/>
    <property type="match status" value="1"/>
</dbReference>
<dbReference type="Gene3D" id="3.30.559.30">
    <property type="entry name" value="Nonribosomal peptide synthetase, condensation domain"/>
    <property type="match status" value="3"/>
</dbReference>
<dbReference type="InterPro" id="IPR042099">
    <property type="entry name" value="ANL_N_sf"/>
</dbReference>
<dbReference type="OrthoDB" id="9765680at2"/>
<dbReference type="Gene3D" id="1.10.1200.10">
    <property type="entry name" value="ACP-like"/>
    <property type="match status" value="2"/>
</dbReference>
<dbReference type="Pfam" id="PF00550">
    <property type="entry name" value="PP-binding"/>
    <property type="match status" value="2"/>
</dbReference>
<dbReference type="Gene3D" id="3.30.559.10">
    <property type="entry name" value="Chloramphenicol acetyltransferase-like domain"/>
    <property type="match status" value="2"/>
</dbReference>
<evidence type="ECO:0000256" key="1">
    <source>
        <dbReference type="ARBA" id="ARBA00001957"/>
    </source>
</evidence>
<dbReference type="GO" id="GO:0008610">
    <property type="term" value="P:lipid biosynthetic process"/>
    <property type="evidence" value="ECO:0007669"/>
    <property type="project" value="UniProtKB-ARBA"/>
</dbReference>
<dbReference type="PROSITE" id="PS50075">
    <property type="entry name" value="CARRIER"/>
    <property type="match status" value="2"/>
</dbReference>
<dbReference type="FunFam" id="3.30.559.30:FF:000001">
    <property type="entry name" value="Non-ribosomal peptide synthetase"/>
    <property type="match status" value="1"/>
</dbReference>
<dbReference type="InterPro" id="IPR036736">
    <property type="entry name" value="ACP-like_sf"/>
</dbReference>
<dbReference type="FunFam" id="2.30.38.10:FF:000001">
    <property type="entry name" value="Non-ribosomal peptide synthetase PvdI"/>
    <property type="match status" value="2"/>
</dbReference>
<dbReference type="EMBL" id="ATAY01000073">
    <property type="protein sequence ID" value="EPR10084.1"/>
    <property type="molecule type" value="Genomic_DNA"/>
</dbReference>
<dbReference type="GO" id="GO:0005829">
    <property type="term" value="C:cytosol"/>
    <property type="evidence" value="ECO:0007669"/>
    <property type="project" value="TreeGrafter"/>
</dbReference>
<dbReference type="NCBIfam" id="TIGR01733">
    <property type="entry name" value="AA-adenyl-dom"/>
    <property type="match status" value="2"/>
</dbReference>
<dbReference type="Pfam" id="PF00501">
    <property type="entry name" value="AMP-binding"/>
    <property type="match status" value="3"/>
</dbReference>
<dbReference type="FunFam" id="3.40.50.980:FF:000001">
    <property type="entry name" value="Non-ribosomal peptide synthetase"/>
    <property type="match status" value="1"/>
</dbReference>
<dbReference type="CDD" id="cd02440">
    <property type="entry name" value="AdoMet_MTases"/>
    <property type="match status" value="1"/>
</dbReference>
<dbReference type="Gene3D" id="3.40.50.12780">
    <property type="entry name" value="N-terminal domain of ligase-like"/>
    <property type="match status" value="2"/>
</dbReference>
<dbReference type="Proteomes" id="UP000016860">
    <property type="component" value="Unassembled WGS sequence"/>
</dbReference>
<keyword evidence="4" id="KW-0597">Phosphoprotein</keyword>
<accession>U4QYQ0</accession>
<dbReference type="SUPFAM" id="SSF52777">
    <property type="entry name" value="CoA-dependent acyltransferases"/>
    <property type="match status" value="5"/>
</dbReference>
<dbReference type="InterPro" id="IPR000873">
    <property type="entry name" value="AMP-dep_synth/lig_dom"/>
</dbReference>
<proteinExistence type="inferred from homology"/>
<reference evidence="7 8" key="1">
    <citation type="journal article" date="2013" name="Genome Announc.">
        <title>Draft Genome Sequence of the Cellulolytic Bacterium Clostridium papyrosolvens C7 (ATCC 700395).</title>
        <authorList>
            <person name="Zepeda V."/>
            <person name="Dassa B."/>
            <person name="Borovok I."/>
            <person name="Lamed R."/>
            <person name="Bayer E.A."/>
            <person name="Cate J.H."/>
        </authorList>
    </citation>
    <scope>NUCLEOTIDE SEQUENCE [LARGE SCALE GENOMIC DNA]</scope>
    <source>
        <strain evidence="7 8">C7</strain>
    </source>
</reference>
<name>U4QYQ0_9FIRM</name>
<evidence type="ECO:0000313" key="8">
    <source>
        <dbReference type="Proteomes" id="UP000016860"/>
    </source>
</evidence>
<dbReference type="InterPro" id="IPR001242">
    <property type="entry name" value="Condensation_dom"/>
</dbReference>
<dbReference type="InterPro" id="IPR029063">
    <property type="entry name" value="SAM-dependent_MTases_sf"/>
</dbReference>
<dbReference type="InterPro" id="IPR025110">
    <property type="entry name" value="AMP-bd_C"/>
</dbReference>
<comment type="cofactor">
    <cofactor evidence="1">
        <name>pantetheine 4'-phosphate</name>
        <dbReference type="ChEBI" id="CHEBI:47942"/>
    </cofactor>
</comment>
<dbReference type="FunFam" id="1.10.1200.10:FF:000005">
    <property type="entry name" value="Nonribosomal peptide synthetase 1"/>
    <property type="match status" value="2"/>
</dbReference>
<sequence length="2624" mass="300865">MNTNILTLYKEFEDAKKYWEEKLGGEINQLKLPVDYPKNNNYTYGTHEMVLGEELSKKLLSLGKNQDLLLFIIMLTGLKILFYKYTGQEDILVAAPTYKDENIQKINKYVIFRDILKEDMSFKELLVNVKQTVSQGYKNQHYPVEKLIELIKESNGDILALNTALMMKGVHNEEATEDIRKSFTNNLNLLVSVEEKYINIKTVYNESLFKEESIRTLMERYEYVLSQAVEDLNKKLADFTIITEIERKKIIHEFNNTTKDYPHNKTIHQLFEEQVQKTSERTAIVYRNREVTYSQLNKEANKLANYLIETQDIKHDTLIGLFMENSIEQIIAILGILKAGGAYVPISTGLPEERIKTIINDSQIKFMVSTKKNIKMLNKLQWECKTLETFLCMDSEDIYSEPESQESGLMDKKLWEYIGENAVDEITGGGWASSYTGENLSKEEMSEYADNVFEKLKPFLKPEARVLEIGCASGISMFKIAPRVGMYYGTDLSGVIIEKDRERAVKEGFNNIKLECLPAHEIDRVSENEFDIVIINSVIQAFSGHNYLRQVIKKALGLMKDKGILFIGDIMDQDKKYELLESLLEFKRQNPGYDTKTDVNEELFVSRGFFEDLSFEMKEIQQVEFSTKIHTIENELTRFRYDTIIRIDKNRGEKETKYEKNRYQYDLSVLKNFSEKSPACSVTQSDLAYIIYTSGTTGKPKGVMLEHRGVANLKAIFDNTLGLNEKDRTIHFASISFDASVWDIFTGLLTGATLYIMPEEVIGNYERFEQFINGNEITFATLPPTYLVNLNPDRITSLKKLITAGSAASPELLSKWKDRVEYRNGYGPTESTVCATLWKYESDYSIDNSVPIGKPANNIRVYIVDNNNNLQPVGVVGELCIAGVSLARGYLNNKELTDEKFVESPFLPGERMYKSGDLARWLPDGNIEFLGRKDQQVKIRGFRIETGEIEAQLLKHGLIQEVAVIPRGDEDKYLCAYFTAPEKLAISEVKEFLARRLPDYMIPLYFVQLDSMPLTSNSKINVKALPDPDGRQSLSVKYVEPRNETEKKLTAIWRDILGFEKIGIDDDFFQLGGHSLKATALVTNIHRAFNTEIQLKEVFNAPTIRGLAAKIKISAQSIYSSIKPIKRFQNCPEGFYPVSSAQKRLFIINQYEGIGTGYNMPAAVCIEGILDIERLIQSFRKLIKRHESLRTYFRIYEDEIMQVVQEDADFNIEFIDISEKPETTIDIRSFIRPFELDKAPLLRATLVKTAQDRHILIIDMHHIISDGMSMNVIIEEFAHIYEGQSLPELKIQYKDYASWQNDLYKSDSIKKQEEYWKKVFEEDIPVLDMPYDYTRPLIQNFEGDRINFKLDRSMAMKLKELASKTETTLYMVMLAAYNILLSKYAGQEDIVVGSPVAGRHHPDLQSIVGFFVNTVALRNSVSDDKSFIDFLAQVKENTLEAFENQDYQFEQLVDILALPRDISRNPLFDTMFVMQNIGNTEISINGLKFSSVDIDFSTAKFDLKMEAMEWEDEIKIGLEYKTKLFKRETMERLAQHYTNILLAITNCPESEISQISLLSETEENQLVCGFNQSLTESIQPDTFKQLFEKQVHEAPDNIALVSGDVRLSYGELNKRANSLARVLRTKGIKPDDIVGILCEQSYHMIVSILAVIKAGGAYMPLNPELPADRLEYMLEDSRAKILIYHGELIHKVDFKGGIIDLDNENTFDTDTSNLPDVSKPDDLIYVIYTSGTTGNPKGVMIENHSLVNYSGWFINKFNIGRKDKTAIVSSLCFDLAYTALYSALLRGSEIHLLSKGGYSDTELLLSYIETNGISYLKMTPSLFNVMVNSDTFTKTSSCHQLRLIVLGGEEINLKDLEAYNKRYPEATLVNHYGPTETTVGAIAQVIDFTEFENYKKHPVIGKPIKNAGVYILDKNMKPVPVGIKGELYIAGEGVARGYLNRPDLTFERFMHNPFLLNGTRVYKTGDIGRYVPDGSIEFLGRGDNQIKIRGYRVELGEIEAQLLRITTVKDAFVTVKEDENKDKNIVAYVVCEGELDERNLWEYLSEYLPSYMIPTCYIKLEKIPLTLNGKVDKNALPDVEIVSARDYEEPSGDIEIRLAQIWSEILKVERIGANDNFFELGGHSLKATMLVNKIHKELDSAIPLKEVFTMKNLRSMAEYIRSSKSNSFSAIQPIEQNIYYELSSAQRRMFILNTFEETGIAYNLPGVVEISGKVDKLKFEEAFKKLVQRHESLRTSFRIINEQPVQEIHQQADLHIKYLETQESRLPNIIKEFIRPFDLGKAPLLRVALVSISGQQSEGNDRYILLYDMHHIISDGVSRRIMVNEFVSLYEGKHIEPLKLQYKDFAAWQNNLFRSGEIEKQEKYWIERFEGNIPVLNMPTDFKRPEIKNFAGSNISFRVEKDLAVELNKLTAKTGSTLYMVLLAAYKVLLSRYSGQQDLVVGSPIAGRPHADIENIIGMFVNMIAIRSFPSSHKSFNEFLSEVKESCLKAYENQEYQYEELVDKLGAKRDMSRNPLFDVSFTLQNLDIETNAQSLKFKPYEFENSVSKFDLTLWCAQGNDSIEFIFEYCTGLFKKETIERLEKDYVKILERIVENPEIKIKDIELEDKYLKREKVLTDEIHFNF</sequence>
<dbReference type="CDD" id="cd19531">
    <property type="entry name" value="LCL_NRPS-like"/>
    <property type="match status" value="2"/>
</dbReference>
<dbReference type="InterPro" id="IPR006162">
    <property type="entry name" value="Ppantetheine_attach_site"/>
</dbReference>
<evidence type="ECO:0000256" key="3">
    <source>
        <dbReference type="ARBA" id="ARBA00022450"/>
    </source>
</evidence>
<dbReference type="InterPro" id="IPR025714">
    <property type="entry name" value="Methyltranfer_dom"/>
</dbReference>
<dbReference type="CDD" id="cd05930">
    <property type="entry name" value="A_NRPS"/>
    <property type="match status" value="1"/>
</dbReference>
<protein>
    <submittedName>
        <fullName evidence="7">AMP-binding protein</fullName>
    </submittedName>
</protein>
<keyword evidence="3" id="KW-0596">Phosphopantetheine</keyword>
<dbReference type="PRINTS" id="PR00154">
    <property type="entry name" value="AMPBINDING"/>
</dbReference>